<dbReference type="InterPro" id="IPR035680">
    <property type="entry name" value="Clx_II_MBL"/>
</dbReference>
<dbReference type="Gene3D" id="3.60.15.10">
    <property type="entry name" value="Ribonuclease Z/Hydroxyacylglutathione hydrolase-like"/>
    <property type="match status" value="1"/>
</dbReference>
<organism evidence="9 10">
    <name type="scientific">Hirschia litorea</name>
    <dbReference type="NCBI Taxonomy" id="1199156"/>
    <lineage>
        <taxon>Bacteria</taxon>
        <taxon>Pseudomonadati</taxon>
        <taxon>Pseudomonadota</taxon>
        <taxon>Alphaproteobacteria</taxon>
        <taxon>Hyphomonadales</taxon>
        <taxon>Hyphomonadaceae</taxon>
        <taxon>Hirschia</taxon>
    </lineage>
</organism>
<keyword evidence="4 7" id="KW-0479">Metal-binding</keyword>
<accession>A0ABW2IL40</accession>
<dbReference type="EMBL" id="JBHTBR010000004">
    <property type="protein sequence ID" value="MFC7291601.1"/>
    <property type="molecule type" value="Genomic_DNA"/>
</dbReference>
<dbReference type="GO" id="GO:0004416">
    <property type="term" value="F:hydroxyacylglutathione hydrolase activity"/>
    <property type="evidence" value="ECO:0007669"/>
    <property type="project" value="UniProtKB-EC"/>
</dbReference>
<feature type="binding site" evidence="7">
    <location>
        <position position="121"/>
    </location>
    <ligand>
        <name>Zn(2+)</name>
        <dbReference type="ChEBI" id="CHEBI:29105"/>
        <label>1</label>
    </ligand>
</feature>
<dbReference type="Pfam" id="PF00753">
    <property type="entry name" value="Lactamase_B"/>
    <property type="match status" value="1"/>
</dbReference>
<evidence type="ECO:0000256" key="3">
    <source>
        <dbReference type="ARBA" id="ARBA00006759"/>
    </source>
</evidence>
<feature type="binding site" evidence="7">
    <location>
        <position position="67"/>
    </location>
    <ligand>
        <name>Zn(2+)</name>
        <dbReference type="ChEBI" id="CHEBI:29105"/>
        <label>2</label>
    </ligand>
</feature>
<dbReference type="InterPro" id="IPR050110">
    <property type="entry name" value="Glyoxalase_II_hydrolase"/>
</dbReference>
<feature type="binding site" evidence="7">
    <location>
        <position position="140"/>
    </location>
    <ligand>
        <name>Zn(2+)</name>
        <dbReference type="ChEBI" id="CHEBI:29105"/>
        <label>2</label>
    </ligand>
</feature>
<evidence type="ECO:0000256" key="6">
    <source>
        <dbReference type="ARBA" id="ARBA00022833"/>
    </source>
</evidence>
<comment type="pathway">
    <text evidence="2 7">Secondary metabolite metabolism; methylglyoxal degradation; (R)-lactate from methylglyoxal: step 2/2.</text>
</comment>
<keyword evidence="10" id="KW-1185">Reference proteome</keyword>
<dbReference type="HAMAP" id="MF_01374">
    <property type="entry name" value="Glyoxalase_2"/>
    <property type="match status" value="1"/>
</dbReference>
<dbReference type="PIRSF" id="PIRSF005457">
    <property type="entry name" value="Glx"/>
    <property type="match status" value="1"/>
</dbReference>
<evidence type="ECO:0000259" key="8">
    <source>
        <dbReference type="SMART" id="SM00849"/>
    </source>
</evidence>
<dbReference type="SMART" id="SM00849">
    <property type="entry name" value="Lactamase_B"/>
    <property type="match status" value="1"/>
</dbReference>
<evidence type="ECO:0000313" key="10">
    <source>
        <dbReference type="Proteomes" id="UP001596492"/>
    </source>
</evidence>
<dbReference type="CDD" id="cd07723">
    <property type="entry name" value="hydroxyacylglutathione_hydrolase_MBL-fold"/>
    <property type="match status" value="1"/>
</dbReference>
<dbReference type="InterPro" id="IPR032282">
    <property type="entry name" value="HAGH_C"/>
</dbReference>
<comment type="function">
    <text evidence="7">Thiolesterase that catalyzes the hydrolysis of S-D-lactoyl-glutathione to form glutathione and D-lactic acid.</text>
</comment>
<comment type="caution">
    <text evidence="9">The sequence shown here is derived from an EMBL/GenBank/DDBJ whole genome shotgun (WGS) entry which is preliminary data.</text>
</comment>
<comment type="subunit">
    <text evidence="7">Monomer.</text>
</comment>
<comment type="cofactor">
    <cofactor evidence="7">
        <name>Zn(2+)</name>
        <dbReference type="ChEBI" id="CHEBI:29105"/>
    </cofactor>
    <text evidence="7">Binds 2 Zn(2+) ions per subunit.</text>
</comment>
<feature type="binding site" evidence="7">
    <location>
        <position position="66"/>
    </location>
    <ligand>
        <name>Zn(2+)</name>
        <dbReference type="ChEBI" id="CHEBI:29105"/>
        <label>2</label>
    </ligand>
</feature>
<comment type="similarity">
    <text evidence="3 7">Belongs to the metallo-beta-lactamase superfamily. Glyoxalase II family.</text>
</comment>
<gene>
    <name evidence="7 9" type="primary">gloB</name>
    <name evidence="9" type="ORF">ACFQS8_08240</name>
</gene>
<comment type="catalytic activity">
    <reaction evidence="1 7">
        <text>an S-(2-hydroxyacyl)glutathione + H2O = a 2-hydroxy carboxylate + glutathione + H(+)</text>
        <dbReference type="Rhea" id="RHEA:21864"/>
        <dbReference type="ChEBI" id="CHEBI:15377"/>
        <dbReference type="ChEBI" id="CHEBI:15378"/>
        <dbReference type="ChEBI" id="CHEBI:57925"/>
        <dbReference type="ChEBI" id="CHEBI:58896"/>
        <dbReference type="ChEBI" id="CHEBI:71261"/>
        <dbReference type="EC" id="3.1.2.6"/>
    </reaction>
</comment>
<dbReference type="Pfam" id="PF16123">
    <property type="entry name" value="HAGH_C"/>
    <property type="match status" value="1"/>
</dbReference>
<dbReference type="EC" id="3.1.2.6" evidence="7"/>
<keyword evidence="5 7" id="KW-0378">Hydrolase</keyword>
<feature type="binding site" evidence="7">
    <location>
        <position position="64"/>
    </location>
    <ligand>
        <name>Zn(2+)</name>
        <dbReference type="ChEBI" id="CHEBI:29105"/>
        <label>1</label>
    </ligand>
</feature>
<dbReference type="Proteomes" id="UP001596492">
    <property type="component" value="Unassembled WGS sequence"/>
</dbReference>
<dbReference type="NCBIfam" id="TIGR03413">
    <property type="entry name" value="GSH_gloB"/>
    <property type="match status" value="1"/>
</dbReference>
<dbReference type="InterPro" id="IPR017782">
    <property type="entry name" value="Hydroxyacylglutathione_Hdrlase"/>
</dbReference>
<dbReference type="InterPro" id="IPR001279">
    <property type="entry name" value="Metallo-B-lactamas"/>
</dbReference>
<keyword evidence="6 7" id="KW-0862">Zinc</keyword>
<evidence type="ECO:0000256" key="5">
    <source>
        <dbReference type="ARBA" id="ARBA00022801"/>
    </source>
</evidence>
<dbReference type="PANTHER" id="PTHR43705">
    <property type="entry name" value="HYDROXYACYLGLUTATHIONE HYDROLASE"/>
    <property type="match status" value="1"/>
</dbReference>
<dbReference type="PANTHER" id="PTHR43705:SF1">
    <property type="entry name" value="HYDROXYACYLGLUTATHIONE HYDROLASE GLOB"/>
    <property type="match status" value="1"/>
</dbReference>
<evidence type="ECO:0000256" key="2">
    <source>
        <dbReference type="ARBA" id="ARBA00004963"/>
    </source>
</evidence>
<evidence type="ECO:0000313" key="9">
    <source>
        <dbReference type="EMBL" id="MFC7291601.1"/>
    </source>
</evidence>
<proteinExistence type="inferred from homology"/>
<name>A0ABW2IL40_9PROT</name>
<feature type="binding site" evidence="7">
    <location>
        <position position="140"/>
    </location>
    <ligand>
        <name>Zn(2+)</name>
        <dbReference type="ChEBI" id="CHEBI:29105"/>
        <label>1</label>
    </ligand>
</feature>
<feature type="binding site" evidence="7">
    <location>
        <position position="62"/>
    </location>
    <ligand>
        <name>Zn(2+)</name>
        <dbReference type="ChEBI" id="CHEBI:29105"/>
        <label>1</label>
    </ligand>
</feature>
<evidence type="ECO:0000256" key="4">
    <source>
        <dbReference type="ARBA" id="ARBA00022723"/>
    </source>
</evidence>
<protein>
    <recommendedName>
        <fullName evidence="7">Hydroxyacylglutathione hydrolase</fullName>
        <ecNumber evidence="7">3.1.2.6</ecNumber>
    </recommendedName>
    <alternativeName>
        <fullName evidence="7">Glyoxalase II</fullName>
        <shortName evidence="7">Glx II</shortName>
    </alternativeName>
</protein>
<feature type="domain" description="Metallo-beta-lactamase" evidence="8">
    <location>
        <begin position="19"/>
        <end position="178"/>
    </location>
</feature>
<feature type="binding site" evidence="7">
    <location>
        <position position="178"/>
    </location>
    <ligand>
        <name>Zn(2+)</name>
        <dbReference type="ChEBI" id="CHEBI:29105"/>
        <label>2</label>
    </ligand>
</feature>
<evidence type="ECO:0000256" key="7">
    <source>
        <dbReference type="HAMAP-Rule" id="MF_01374"/>
    </source>
</evidence>
<dbReference type="RefSeq" id="WP_382166836.1">
    <property type="nucleotide sequence ID" value="NZ_JBHTBR010000004.1"/>
</dbReference>
<evidence type="ECO:0000256" key="1">
    <source>
        <dbReference type="ARBA" id="ARBA00001623"/>
    </source>
</evidence>
<dbReference type="SUPFAM" id="SSF56281">
    <property type="entry name" value="Metallo-hydrolase/oxidoreductase"/>
    <property type="match status" value="1"/>
</dbReference>
<reference evidence="10" key="1">
    <citation type="journal article" date="2019" name="Int. J. Syst. Evol. Microbiol.">
        <title>The Global Catalogue of Microorganisms (GCM) 10K type strain sequencing project: providing services to taxonomists for standard genome sequencing and annotation.</title>
        <authorList>
            <consortium name="The Broad Institute Genomics Platform"/>
            <consortium name="The Broad Institute Genome Sequencing Center for Infectious Disease"/>
            <person name="Wu L."/>
            <person name="Ma J."/>
        </authorList>
    </citation>
    <scope>NUCLEOTIDE SEQUENCE [LARGE SCALE GENOMIC DNA]</scope>
    <source>
        <strain evidence="10">CCUG 51308</strain>
    </source>
</reference>
<dbReference type="InterPro" id="IPR036866">
    <property type="entry name" value="RibonucZ/Hydroxyglut_hydro"/>
</dbReference>
<sequence length="261" mass="28983">MIDSPSTAPIVCMFECLSDNYGYLIHHPASKQTICIDSPDADLILAKAKSLNWKITQIWNTHWHPDHAGGNAKIQSETGCDIWGPQEVKSRLTAPLDTVLSGGETLKLGELDVFVLATPGHTLQHISYYIPAISSAFVGDTLFALGCGRMFEGNPTMFWDSLQKLRALPDNTKIYCAHEYTLSNLKFAESVEPNNEDLKAYARTARALRQQDKPTIPTLMSAEKACNPFLRSDDSLLQTQLGTKSDSVETFALLRKMKDDF</sequence>